<dbReference type="InterPro" id="IPR011251">
    <property type="entry name" value="Luciferase-like_dom"/>
</dbReference>
<comment type="caution">
    <text evidence="6">The sequence shown here is derived from an EMBL/GenBank/DDBJ whole genome shotgun (WGS) entry which is preliminary data.</text>
</comment>
<dbReference type="PANTHER" id="PTHR42847:SF4">
    <property type="entry name" value="ALKANESULFONATE MONOOXYGENASE-RELATED"/>
    <property type="match status" value="1"/>
</dbReference>
<reference evidence="6" key="1">
    <citation type="journal article" date="2021" name="PeerJ">
        <title>Extensive microbial diversity within the chicken gut microbiome revealed by metagenomics and culture.</title>
        <authorList>
            <person name="Gilroy R."/>
            <person name="Ravi A."/>
            <person name="Getino M."/>
            <person name="Pursley I."/>
            <person name="Horton D.L."/>
            <person name="Alikhan N.F."/>
            <person name="Baker D."/>
            <person name="Gharbi K."/>
            <person name="Hall N."/>
            <person name="Watson M."/>
            <person name="Adriaenssens E.M."/>
            <person name="Foster-Nyarko E."/>
            <person name="Jarju S."/>
            <person name="Secka A."/>
            <person name="Antonio M."/>
            <person name="Oren A."/>
            <person name="Chaudhuri R.R."/>
            <person name="La Ragione R."/>
            <person name="Hildebrand F."/>
            <person name="Pallen M.J."/>
        </authorList>
    </citation>
    <scope>NUCLEOTIDE SEQUENCE</scope>
    <source>
        <strain evidence="6">ChiHejej3B27-3195</strain>
    </source>
</reference>
<dbReference type="Proteomes" id="UP000824151">
    <property type="component" value="Unassembled WGS sequence"/>
</dbReference>
<dbReference type="EMBL" id="DXGD01000149">
    <property type="protein sequence ID" value="HIW99323.1"/>
    <property type="molecule type" value="Genomic_DNA"/>
</dbReference>
<evidence type="ECO:0000256" key="4">
    <source>
        <dbReference type="ARBA" id="ARBA00023033"/>
    </source>
</evidence>
<evidence type="ECO:0000313" key="7">
    <source>
        <dbReference type="Proteomes" id="UP000824151"/>
    </source>
</evidence>
<accession>A0A9D1US38</accession>
<dbReference type="Gene3D" id="3.20.20.30">
    <property type="entry name" value="Luciferase-like domain"/>
    <property type="match status" value="1"/>
</dbReference>
<dbReference type="GO" id="GO:0046306">
    <property type="term" value="P:alkanesulfonate catabolic process"/>
    <property type="evidence" value="ECO:0007669"/>
    <property type="project" value="TreeGrafter"/>
</dbReference>
<protein>
    <submittedName>
        <fullName evidence="6">LLM class flavin-dependent oxidoreductase</fullName>
    </submittedName>
</protein>
<evidence type="ECO:0000256" key="3">
    <source>
        <dbReference type="ARBA" id="ARBA00023002"/>
    </source>
</evidence>
<sequence length="133" mass="14997">VNARRVRVHGTAFDTIGMSAYIIVRDTEAEARAELERITTVDPDSPGYASFEDFLQHSNLDVEVSKREYSVGTRALRPELVGTPEQVAQRIAEYHRAGVNLLLIQASPLHEELERIATDLMPLVRQLITNDQR</sequence>
<evidence type="ECO:0000259" key="5">
    <source>
        <dbReference type="Pfam" id="PF00296"/>
    </source>
</evidence>
<keyword evidence="2" id="KW-0288">FMN</keyword>
<reference evidence="6" key="2">
    <citation type="submission" date="2021-04" db="EMBL/GenBank/DDBJ databases">
        <authorList>
            <person name="Gilroy R."/>
        </authorList>
    </citation>
    <scope>NUCLEOTIDE SEQUENCE</scope>
    <source>
        <strain evidence="6">ChiHejej3B27-3195</strain>
    </source>
</reference>
<name>A0A9D1US38_9MICC</name>
<keyword evidence="4" id="KW-0503">Monooxygenase</keyword>
<evidence type="ECO:0000256" key="2">
    <source>
        <dbReference type="ARBA" id="ARBA00022643"/>
    </source>
</evidence>
<keyword evidence="3" id="KW-0560">Oxidoreductase</keyword>
<feature type="domain" description="Luciferase-like" evidence="5">
    <location>
        <begin position="15"/>
        <end position="100"/>
    </location>
</feature>
<dbReference type="GO" id="GO:0008726">
    <property type="term" value="F:alkanesulfonate monooxygenase activity"/>
    <property type="evidence" value="ECO:0007669"/>
    <property type="project" value="TreeGrafter"/>
</dbReference>
<proteinExistence type="predicted"/>
<dbReference type="PANTHER" id="PTHR42847">
    <property type="entry name" value="ALKANESULFONATE MONOOXYGENASE"/>
    <property type="match status" value="1"/>
</dbReference>
<dbReference type="SUPFAM" id="SSF51679">
    <property type="entry name" value="Bacterial luciferase-like"/>
    <property type="match status" value="1"/>
</dbReference>
<gene>
    <name evidence="6" type="ORF">H9871_04190</name>
</gene>
<dbReference type="InterPro" id="IPR036661">
    <property type="entry name" value="Luciferase-like_sf"/>
</dbReference>
<feature type="non-terminal residue" evidence="6">
    <location>
        <position position="1"/>
    </location>
</feature>
<keyword evidence="1" id="KW-0285">Flavoprotein</keyword>
<dbReference type="Pfam" id="PF00296">
    <property type="entry name" value="Bac_luciferase"/>
    <property type="match status" value="1"/>
</dbReference>
<dbReference type="AlphaFoldDB" id="A0A9D1US38"/>
<dbReference type="InterPro" id="IPR050172">
    <property type="entry name" value="SsuD_RutA_monooxygenase"/>
</dbReference>
<evidence type="ECO:0000313" key="6">
    <source>
        <dbReference type="EMBL" id="HIW99323.1"/>
    </source>
</evidence>
<organism evidence="6 7">
    <name type="scientific">Candidatus Nesterenkonia stercoripullorum</name>
    <dbReference type="NCBI Taxonomy" id="2838701"/>
    <lineage>
        <taxon>Bacteria</taxon>
        <taxon>Bacillati</taxon>
        <taxon>Actinomycetota</taxon>
        <taxon>Actinomycetes</taxon>
        <taxon>Micrococcales</taxon>
        <taxon>Micrococcaceae</taxon>
        <taxon>Nesterenkonia</taxon>
    </lineage>
</organism>
<evidence type="ECO:0000256" key="1">
    <source>
        <dbReference type="ARBA" id="ARBA00022630"/>
    </source>
</evidence>